<dbReference type="NCBIfam" id="TIGR02217">
    <property type="entry name" value="chp_TIGR02217"/>
    <property type="match status" value="1"/>
</dbReference>
<name>A0A0D1ENS0_9RHOB</name>
<dbReference type="EMBL" id="JYFE01000020">
    <property type="protein sequence ID" value="KIT17295.1"/>
    <property type="molecule type" value="Genomic_DNA"/>
</dbReference>
<dbReference type="RefSeq" id="WP_043917862.1">
    <property type="nucleotide sequence ID" value="NZ_FZPF01000007.1"/>
</dbReference>
<comment type="caution">
    <text evidence="2">The sequence shown here is derived from an EMBL/GenBank/DDBJ whole genome shotgun (WGS) entry which is preliminary data.</text>
</comment>
<dbReference type="Pfam" id="PF09343">
    <property type="entry name" value="DUF2460"/>
    <property type="match status" value="1"/>
</dbReference>
<evidence type="ECO:0000259" key="1">
    <source>
        <dbReference type="Pfam" id="PF09343"/>
    </source>
</evidence>
<keyword evidence="3" id="KW-1185">Reference proteome</keyword>
<dbReference type="InterPro" id="IPR011740">
    <property type="entry name" value="DUF2460"/>
</dbReference>
<evidence type="ECO:0000313" key="2">
    <source>
        <dbReference type="EMBL" id="KIT17295.1"/>
    </source>
</evidence>
<dbReference type="AlphaFoldDB" id="A0A0D1ENS0"/>
<evidence type="ECO:0000313" key="3">
    <source>
        <dbReference type="Proteomes" id="UP000032232"/>
    </source>
</evidence>
<feature type="domain" description="DUF2460" evidence="1">
    <location>
        <begin position="6"/>
        <end position="211"/>
    </location>
</feature>
<protein>
    <recommendedName>
        <fullName evidence="1">DUF2460 domain-containing protein</fullName>
    </recommendedName>
</protein>
<reference evidence="2 3" key="1">
    <citation type="submission" date="2015-02" db="EMBL/GenBank/DDBJ databases">
        <title>Genome Sequence of Jannaschia aquimarina DSM28248, a member of the Roseobacter clade.</title>
        <authorList>
            <person name="Voget S."/>
            <person name="Daniel R."/>
        </authorList>
    </citation>
    <scope>NUCLEOTIDE SEQUENCE [LARGE SCALE GENOMIC DNA]</scope>
    <source>
        <strain evidence="2 3">GSW-M26</strain>
    </source>
</reference>
<accession>A0A0D1ENS0</accession>
<gene>
    <name evidence="2" type="ORF">jaqu_10260</name>
</gene>
<dbReference type="Proteomes" id="UP000032232">
    <property type="component" value="Unassembled WGS sequence"/>
</dbReference>
<organism evidence="2 3">
    <name type="scientific">Jannaschia aquimarina</name>
    <dbReference type="NCBI Taxonomy" id="935700"/>
    <lineage>
        <taxon>Bacteria</taxon>
        <taxon>Pseudomonadati</taxon>
        <taxon>Pseudomonadota</taxon>
        <taxon>Alphaproteobacteria</taxon>
        <taxon>Rhodobacterales</taxon>
        <taxon>Roseobacteraceae</taxon>
        <taxon>Jannaschia</taxon>
    </lineage>
</organism>
<dbReference type="STRING" id="935700.jaqu_10260"/>
<sequence>MSTSFHEIRFPARLSFGSVGGPERLTEVVTLANGHEERNTPWEHSRRRYDAAVGVRSLDDIEDLVAFFEARRGRLHGFRWKDWSDYLSCKPSVEPDFNDQKIGEGDGNRTVFQLCKTYRSGEQSYCRPISKPVVGTVRIGLADDAQIEGVDYDVDYTTGVVTFATPPGEGAEVTAGYEYDVPVRFDTDAIRTSVASFQAGEVPDVPVVELRP</sequence>
<dbReference type="PATRIC" id="fig|935700.4.peg.1071"/>
<dbReference type="OrthoDB" id="1685145at2"/>
<proteinExistence type="predicted"/>